<dbReference type="OMA" id="CHVPLFT"/>
<dbReference type="Proteomes" id="UP000091857">
    <property type="component" value="Chromosome 15"/>
</dbReference>
<feature type="domain" description="VQ" evidence="2">
    <location>
        <begin position="13"/>
        <end position="38"/>
    </location>
</feature>
<dbReference type="Gramene" id="Manes.15G122000.1.v8.1">
    <property type="protein sequence ID" value="Manes.15G122000.1.v8.1.CDS.1"/>
    <property type="gene ID" value="Manes.15G122000.v8.1"/>
</dbReference>
<reference evidence="4" key="1">
    <citation type="journal article" date="2016" name="Nat. Biotechnol.">
        <title>Sequencing wild and cultivated cassava and related species reveals extensive interspecific hybridization and genetic diversity.</title>
        <authorList>
            <person name="Bredeson J.V."/>
            <person name="Lyons J.B."/>
            <person name="Prochnik S.E."/>
            <person name="Wu G.A."/>
            <person name="Ha C.M."/>
            <person name="Edsinger-Gonzales E."/>
            <person name="Grimwood J."/>
            <person name="Schmutz J."/>
            <person name="Rabbi I.Y."/>
            <person name="Egesi C."/>
            <person name="Nauluvula P."/>
            <person name="Lebot V."/>
            <person name="Ndunguru J."/>
            <person name="Mkamilo G."/>
            <person name="Bart R.S."/>
            <person name="Setter T.L."/>
            <person name="Gleadow R.M."/>
            <person name="Kulakow P."/>
            <person name="Ferguson M.E."/>
            <person name="Rounsley S."/>
            <person name="Rokhsar D.S."/>
        </authorList>
    </citation>
    <scope>NUCLEOTIDE SEQUENCE [LARGE SCALE GENOMIC DNA]</scope>
    <source>
        <strain evidence="4">cv. AM560-2</strain>
    </source>
</reference>
<evidence type="ECO:0000313" key="4">
    <source>
        <dbReference type="Proteomes" id="UP000091857"/>
    </source>
</evidence>
<dbReference type="EMBL" id="CM004401">
    <property type="protein sequence ID" value="OAY29151.1"/>
    <property type="molecule type" value="Genomic_DNA"/>
</dbReference>
<dbReference type="AlphaFoldDB" id="A0A2C9UGC5"/>
<dbReference type="Pfam" id="PF05678">
    <property type="entry name" value="VQ"/>
    <property type="match status" value="1"/>
</dbReference>
<protein>
    <recommendedName>
        <fullName evidence="2">VQ domain-containing protein</fullName>
    </recommendedName>
</protein>
<dbReference type="PANTHER" id="PTHR34777">
    <property type="entry name" value="VQ MOTIF-CONTAINING PROTEIN 10"/>
    <property type="match status" value="1"/>
</dbReference>
<name>A0A2C9UGC5_MANES</name>
<dbReference type="PANTHER" id="PTHR34777:SF25">
    <property type="entry name" value="VQ DOMAIN-CONTAINING PROTEIN"/>
    <property type="match status" value="1"/>
</dbReference>
<organism evidence="3 4">
    <name type="scientific">Manihot esculenta</name>
    <name type="common">Cassava</name>
    <name type="synonym">Jatropha manihot</name>
    <dbReference type="NCBI Taxonomy" id="3983"/>
    <lineage>
        <taxon>Eukaryota</taxon>
        <taxon>Viridiplantae</taxon>
        <taxon>Streptophyta</taxon>
        <taxon>Embryophyta</taxon>
        <taxon>Tracheophyta</taxon>
        <taxon>Spermatophyta</taxon>
        <taxon>Magnoliopsida</taxon>
        <taxon>eudicotyledons</taxon>
        <taxon>Gunneridae</taxon>
        <taxon>Pentapetalae</taxon>
        <taxon>rosids</taxon>
        <taxon>fabids</taxon>
        <taxon>Malpighiales</taxon>
        <taxon>Euphorbiaceae</taxon>
        <taxon>Crotonoideae</taxon>
        <taxon>Manihoteae</taxon>
        <taxon>Manihot</taxon>
    </lineage>
</organism>
<accession>A0A2C9UGC5</accession>
<proteinExistence type="predicted"/>
<dbReference type="OrthoDB" id="691083at2759"/>
<dbReference type="InterPro" id="IPR039608">
    <property type="entry name" value="VQ_1/10"/>
</dbReference>
<evidence type="ECO:0000259" key="2">
    <source>
        <dbReference type="Pfam" id="PF05678"/>
    </source>
</evidence>
<gene>
    <name evidence="3" type="ORF">MANES_15G122000v8</name>
</gene>
<comment type="caution">
    <text evidence="3">The sequence shown here is derived from an EMBL/GenBank/DDBJ whole genome shotgun (WGS) entry which is preliminary data.</text>
</comment>
<evidence type="ECO:0000313" key="3">
    <source>
        <dbReference type="EMBL" id="OAY29151.1"/>
    </source>
</evidence>
<sequence length="120" mass="12790">MANASKGQVKVVIIDTQYIVTDPLSFKSVVQSLTGKDSCVSWIEESSFTGGNRKTEADTSGSFESSDSDAANGAGGGGGSSDAADWILSKGFSFKDLDGMILELPPVEEWYQLWTQNNLL</sequence>
<feature type="region of interest" description="Disordered" evidence="1">
    <location>
        <begin position="48"/>
        <end position="80"/>
    </location>
</feature>
<dbReference type="STRING" id="3983.A0A2C9UGC5"/>
<dbReference type="InterPro" id="IPR008889">
    <property type="entry name" value="VQ"/>
</dbReference>
<feature type="compositionally biased region" description="Polar residues" evidence="1">
    <location>
        <begin position="48"/>
        <end position="64"/>
    </location>
</feature>
<keyword evidence="4" id="KW-1185">Reference proteome</keyword>
<evidence type="ECO:0000256" key="1">
    <source>
        <dbReference type="SAM" id="MobiDB-lite"/>
    </source>
</evidence>